<reference evidence="1" key="1">
    <citation type="journal article" date="2021" name="Proc. Natl. Acad. Sci. U.S.A.">
        <title>A Catalog of Tens of Thousands of Viruses from Human Metagenomes Reveals Hidden Associations with Chronic Diseases.</title>
        <authorList>
            <person name="Tisza M.J."/>
            <person name="Buck C.B."/>
        </authorList>
    </citation>
    <scope>NUCLEOTIDE SEQUENCE</scope>
    <source>
        <strain evidence="1">Ctitt1</strain>
    </source>
</reference>
<protein>
    <submittedName>
        <fullName evidence="1">Tail completion protein</fullName>
    </submittedName>
</protein>
<sequence length="159" mass="17924">MTPTRTQLNALTEYLIGKLPPKVSACLDSWMENASLVYAPRDMGLYSEMAQLQFDAVLSFENYPFRVYPPALLFCLITGWLADCDTRRDELELPDPSLVIAESAEEIADVEITIKFSCPLCVREDAQGVIEWDGRRWSLSEPEIWTAEHYDLSVGVAGD</sequence>
<proteinExistence type="predicted"/>
<dbReference type="InterPro" id="IPR009678">
    <property type="entry name" value="Phage_tail_completion_R"/>
</dbReference>
<evidence type="ECO:0000313" key="1">
    <source>
        <dbReference type="EMBL" id="DAE19487.1"/>
    </source>
</evidence>
<dbReference type="EMBL" id="BK015676">
    <property type="protein sequence ID" value="DAE19487.1"/>
    <property type="molecule type" value="Genomic_DNA"/>
</dbReference>
<name>A0A8S5QJQ5_9CAUD</name>
<organism evidence="1">
    <name type="scientific">Myoviridae sp. ctitt1</name>
    <dbReference type="NCBI Taxonomy" id="2825157"/>
    <lineage>
        <taxon>Viruses</taxon>
        <taxon>Duplodnaviria</taxon>
        <taxon>Heunggongvirae</taxon>
        <taxon>Uroviricota</taxon>
        <taxon>Caudoviricetes</taxon>
    </lineage>
</organism>
<accession>A0A8S5QJQ5</accession>
<dbReference type="Pfam" id="PF06891">
    <property type="entry name" value="P2_Phage_GpR"/>
    <property type="match status" value="1"/>
</dbReference>